<protein>
    <submittedName>
        <fullName evidence="2">Uncharacterized protein</fullName>
    </submittedName>
</protein>
<dbReference type="Proteomes" id="UP000288216">
    <property type="component" value="Unassembled WGS sequence"/>
</dbReference>
<evidence type="ECO:0000313" key="2">
    <source>
        <dbReference type="EMBL" id="GCB76193.1"/>
    </source>
</evidence>
<keyword evidence="3" id="KW-1185">Reference proteome</keyword>
<sequence>SEESNTRASVSDKLEERQKPGAEAGYQQLPFERETIASGGSTW</sequence>
<feature type="region of interest" description="Disordered" evidence="1">
    <location>
        <begin position="1"/>
        <end position="43"/>
    </location>
</feature>
<dbReference type="AlphaFoldDB" id="A0A401PSY4"/>
<feature type="non-terminal residue" evidence="2">
    <location>
        <position position="1"/>
    </location>
</feature>
<dbReference type="EMBL" id="BFAA01016518">
    <property type="protein sequence ID" value="GCB76193.1"/>
    <property type="molecule type" value="Genomic_DNA"/>
</dbReference>
<gene>
    <name evidence="2" type="ORF">scyTo_0020448</name>
</gene>
<evidence type="ECO:0000313" key="3">
    <source>
        <dbReference type="Proteomes" id="UP000288216"/>
    </source>
</evidence>
<feature type="compositionally biased region" description="Basic and acidic residues" evidence="1">
    <location>
        <begin position="10"/>
        <end position="20"/>
    </location>
</feature>
<name>A0A401PSY4_SCYTO</name>
<comment type="caution">
    <text evidence="2">The sequence shown here is derived from an EMBL/GenBank/DDBJ whole genome shotgun (WGS) entry which is preliminary data.</text>
</comment>
<proteinExistence type="predicted"/>
<accession>A0A401PSY4</accession>
<organism evidence="2 3">
    <name type="scientific">Scyliorhinus torazame</name>
    <name type="common">Cloudy catshark</name>
    <name type="synonym">Catulus torazame</name>
    <dbReference type="NCBI Taxonomy" id="75743"/>
    <lineage>
        <taxon>Eukaryota</taxon>
        <taxon>Metazoa</taxon>
        <taxon>Chordata</taxon>
        <taxon>Craniata</taxon>
        <taxon>Vertebrata</taxon>
        <taxon>Chondrichthyes</taxon>
        <taxon>Elasmobranchii</taxon>
        <taxon>Galeomorphii</taxon>
        <taxon>Galeoidea</taxon>
        <taxon>Carcharhiniformes</taxon>
        <taxon>Scyliorhinidae</taxon>
        <taxon>Scyliorhinus</taxon>
    </lineage>
</organism>
<evidence type="ECO:0000256" key="1">
    <source>
        <dbReference type="SAM" id="MobiDB-lite"/>
    </source>
</evidence>
<reference evidence="2 3" key="1">
    <citation type="journal article" date="2018" name="Nat. Ecol. Evol.">
        <title>Shark genomes provide insights into elasmobranch evolution and the origin of vertebrates.</title>
        <authorList>
            <person name="Hara Y"/>
            <person name="Yamaguchi K"/>
            <person name="Onimaru K"/>
            <person name="Kadota M"/>
            <person name="Koyanagi M"/>
            <person name="Keeley SD"/>
            <person name="Tatsumi K"/>
            <person name="Tanaka K"/>
            <person name="Motone F"/>
            <person name="Kageyama Y"/>
            <person name="Nozu R"/>
            <person name="Adachi N"/>
            <person name="Nishimura O"/>
            <person name="Nakagawa R"/>
            <person name="Tanegashima C"/>
            <person name="Kiyatake I"/>
            <person name="Matsumoto R"/>
            <person name="Murakumo K"/>
            <person name="Nishida K"/>
            <person name="Terakita A"/>
            <person name="Kuratani S"/>
            <person name="Sato K"/>
            <person name="Hyodo S Kuraku.S."/>
        </authorList>
    </citation>
    <scope>NUCLEOTIDE SEQUENCE [LARGE SCALE GENOMIC DNA]</scope>
</reference>